<dbReference type="Gene3D" id="3.20.80.10">
    <property type="entry name" value="Regulatory factor, effector binding domain"/>
    <property type="match status" value="1"/>
</dbReference>
<dbReference type="InterPro" id="IPR029442">
    <property type="entry name" value="GyrI-like"/>
</dbReference>
<reference evidence="3 5" key="2">
    <citation type="submission" date="2017-03" db="EMBL/GenBank/DDBJ databases">
        <title>Complete sequence of Clostridium formicaceticum DSM 92.</title>
        <authorList>
            <person name="Poehlein A."/>
            <person name="Karl M."/>
            <person name="Bengelsdorf F.R."/>
            <person name="Duerre P."/>
            <person name="Daniel R."/>
        </authorList>
    </citation>
    <scope>NUCLEOTIDE SEQUENCE [LARGE SCALE GENOMIC DNA]</scope>
    <source>
        <strain evidence="3 5">DSM 92</strain>
    </source>
</reference>
<proteinExistence type="predicted"/>
<feature type="domain" description="GyrI-like small molecule binding" evidence="1">
    <location>
        <begin position="5"/>
        <end position="94"/>
    </location>
</feature>
<dbReference type="AlphaFoldDB" id="A0AAC9RLN3"/>
<dbReference type="Proteomes" id="UP000177894">
    <property type="component" value="Chromosome"/>
</dbReference>
<dbReference type="Proteomes" id="UP000192478">
    <property type="component" value="Chromosome"/>
</dbReference>
<sequence>MEGIWNKVHATKSDIENYMPEGNEIGVNLNIEESEKLKYFAGVETSEEIKDNKLEKYTLTGGRYIICKFEAENFYTLITETIYKVYKYMHLWITKKEINVKHTAILWFLIR</sequence>
<dbReference type="RefSeq" id="WP_070971667.1">
    <property type="nucleotide sequence ID" value="NZ_CP017603.1"/>
</dbReference>
<name>A0AAC9RLN3_9CLOT</name>
<reference evidence="2 4" key="1">
    <citation type="submission" date="2016-10" db="EMBL/GenBank/DDBJ databases">
        <title>Complete Genome Sequence of Acetogen Clostridium formicoaceticum ATCC 27076.</title>
        <authorList>
            <person name="Bao T."/>
            <person name="Cheng C."/>
            <person name="Zhao J."/>
            <person name="Yang S.-T."/>
            <person name="Wang J."/>
            <person name="Wang M."/>
        </authorList>
    </citation>
    <scope>NUCLEOTIDE SEQUENCE [LARGE SCALE GENOMIC DNA]</scope>
    <source>
        <strain evidence="2 4">ATCC 27076</strain>
    </source>
</reference>
<evidence type="ECO:0000313" key="4">
    <source>
        <dbReference type="Proteomes" id="UP000177894"/>
    </source>
</evidence>
<evidence type="ECO:0000259" key="1">
    <source>
        <dbReference type="Pfam" id="PF06445"/>
    </source>
</evidence>
<dbReference type="KEGG" id="cfm:BJL90_18640"/>
<evidence type="ECO:0000313" key="5">
    <source>
        <dbReference type="Proteomes" id="UP000192478"/>
    </source>
</evidence>
<evidence type="ECO:0000313" key="2">
    <source>
        <dbReference type="EMBL" id="AOY77699.1"/>
    </source>
</evidence>
<dbReference type="EMBL" id="CP020559">
    <property type="protein sequence ID" value="ARE88286.1"/>
    <property type="molecule type" value="Genomic_DNA"/>
</dbReference>
<organism evidence="3 5">
    <name type="scientific">Clostridium formicaceticum</name>
    <dbReference type="NCBI Taxonomy" id="1497"/>
    <lineage>
        <taxon>Bacteria</taxon>
        <taxon>Bacillati</taxon>
        <taxon>Bacillota</taxon>
        <taxon>Clostridia</taxon>
        <taxon>Eubacteriales</taxon>
        <taxon>Clostridiaceae</taxon>
        <taxon>Clostridium</taxon>
    </lineage>
</organism>
<evidence type="ECO:0000313" key="3">
    <source>
        <dbReference type="EMBL" id="ARE88286.1"/>
    </source>
</evidence>
<protein>
    <recommendedName>
        <fullName evidence="1">GyrI-like small molecule binding domain-containing protein</fullName>
    </recommendedName>
</protein>
<dbReference type="Pfam" id="PF06445">
    <property type="entry name" value="GyrI-like"/>
    <property type="match status" value="1"/>
</dbReference>
<accession>A0AAC9RLN3</accession>
<dbReference type="EMBL" id="CP017603">
    <property type="protein sequence ID" value="AOY77699.1"/>
    <property type="molecule type" value="Genomic_DNA"/>
</dbReference>
<gene>
    <name evidence="2" type="ORF">BJL90_18640</name>
    <name evidence="3" type="ORF">CLFO_26870</name>
</gene>
<keyword evidence="4" id="KW-1185">Reference proteome</keyword>
<dbReference type="InterPro" id="IPR011256">
    <property type="entry name" value="Reg_factor_effector_dom_sf"/>
</dbReference>